<protein>
    <recommendedName>
        <fullName evidence="3">DUF3800 domain-containing protein</fullName>
    </recommendedName>
</protein>
<accession>A0A171KV85</accession>
<sequence>MTTVYIDESGHSGDMINSGNAYDFKGQPYFALAGIGLEDDHDWEVRINELRSRHRIPAGELKSKSLTAKPRFSAEIIHSLLDQRAPLFIEVVDKRFFICISITSFQLLPPCLGYPESVEFQFIKNTVADFLFFHASERALDTFVASCLAPGDATLRASFATLRDMATDRGYTGSAAQIAQGVAHMVQEAEAEYGEHLEKGGEAWSRFLPPPDLNKHAKLVWMLPNLTSFTNIYARMNRYYGRRLAGIRLVHDQQLEVENILRQGKMTAENLGCFVDLPYTPQSDYRFEEEASIEFAQSHDAIGVQLADIVAGTVMRYFRDTNANTPVSSELREAMLRLIDESDELRGYGLNQVVATANVRHAE</sequence>
<dbReference type="Proteomes" id="UP000078084">
    <property type="component" value="Unassembled WGS sequence"/>
</dbReference>
<keyword evidence="2" id="KW-1185">Reference proteome</keyword>
<evidence type="ECO:0000313" key="1">
    <source>
        <dbReference type="EMBL" id="KKO72802.1"/>
    </source>
</evidence>
<gene>
    <name evidence="1" type="ORF">AAV32_00055</name>
</gene>
<dbReference type="AlphaFoldDB" id="A0A171KV85"/>
<dbReference type="Pfam" id="PF12686">
    <property type="entry name" value="DUF3800"/>
    <property type="match status" value="1"/>
</dbReference>
<evidence type="ECO:0008006" key="3">
    <source>
        <dbReference type="Google" id="ProtNLM"/>
    </source>
</evidence>
<dbReference type="PATRIC" id="fig|206506.3.peg.32"/>
<name>A0A171KV85_9BURK</name>
<proteinExistence type="predicted"/>
<organism evidence="1 2">
    <name type="scientific">Kerstersia gyiorum</name>
    <dbReference type="NCBI Taxonomy" id="206506"/>
    <lineage>
        <taxon>Bacteria</taxon>
        <taxon>Pseudomonadati</taxon>
        <taxon>Pseudomonadota</taxon>
        <taxon>Betaproteobacteria</taxon>
        <taxon>Burkholderiales</taxon>
        <taxon>Alcaligenaceae</taxon>
        <taxon>Kerstersia</taxon>
    </lineage>
</organism>
<dbReference type="EMBL" id="LBNE01000001">
    <property type="protein sequence ID" value="KKO72802.1"/>
    <property type="molecule type" value="Genomic_DNA"/>
</dbReference>
<dbReference type="RefSeq" id="WP_068366162.1">
    <property type="nucleotide sequence ID" value="NZ_LBNE01000001.1"/>
</dbReference>
<dbReference type="InterPro" id="IPR024524">
    <property type="entry name" value="DUF3800"/>
</dbReference>
<reference evidence="1 2" key="1">
    <citation type="submission" date="2015-04" db="EMBL/GenBank/DDBJ databases">
        <title>Genome sequence of Kerstersia gyiorum CG1.</title>
        <authorList>
            <person name="Greninger A.L."/>
            <person name="Kozyreva V."/>
            <person name="Chaturvedi V."/>
        </authorList>
    </citation>
    <scope>NUCLEOTIDE SEQUENCE [LARGE SCALE GENOMIC DNA]</scope>
    <source>
        <strain evidence="1 2">CG1</strain>
    </source>
</reference>
<evidence type="ECO:0000313" key="2">
    <source>
        <dbReference type="Proteomes" id="UP000078084"/>
    </source>
</evidence>
<comment type="caution">
    <text evidence="1">The sequence shown here is derived from an EMBL/GenBank/DDBJ whole genome shotgun (WGS) entry which is preliminary data.</text>
</comment>